<evidence type="ECO:0000313" key="2">
    <source>
        <dbReference type="EMBL" id="TKS72755.1"/>
    </source>
</evidence>
<dbReference type="Gene3D" id="3.10.150.10">
    <property type="entry name" value="DNA Polymerase III, subunit A, domain 2"/>
    <property type="match status" value="1"/>
</dbReference>
<dbReference type="PRINTS" id="PR00339">
    <property type="entry name" value="PCNACYCLIN"/>
</dbReference>
<dbReference type="Pfam" id="PF02747">
    <property type="entry name" value="PCNA_C"/>
    <property type="match status" value="1"/>
</dbReference>
<dbReference type="STRING" id="240159.A0A4U5UH53"/>
<accession>A0A4U5UH53</accession>
<evidence type="ECO:0000313" key="3">
    <source>
        <dbReference type="Proteomes" id="UP000298787"/>
    </source>
</evidence>
<dbReference type="AlphaFoldDB" id="A0A4U5UH53"/>
<dbReference type="InterPro" id="IPR046938">
    <property type="entry name" value="DNA_clamp_sf"/>
</dbReference>
<dbReference type="Proteomes" id="UP000298787">
    <property type="component" value="Chromosome 6"/>
</dbReference>
<dbReference type="InterPro" id="IPR022649">
    <property type="entry name" value="Pr_cel_nuc_antig_C"/>
</dbReference>
<dbReference type="GO" id="GO:0003677">
    <property type="term" value="F:DNA binding"/>
    <property type="evidence" value="ECO:0007669"/>
    <property type="project" value="InterPro"/>
</dbReference>
<organism evidence="2 3">
    <name type="scientific">Collichthys lucidus</name>
    <name type="common">Big head croaker</name>
    <name type="synonym">Sciaena lucida</name>
    <dbReference type="NCBI Taxonomy" id="240159"/>
    <lineage>
        <taxon>Eukaryota</taxon>
        <taxon>Metazoa</taxon>
        <taxon>Chordata</taxon>
        <taxon>Craniata</taxon>
        <taxon>Vertebrata</taxon>
        <taxon>Euteleostomi</taxon>
        <taxon>Actinopterygii</taxon>
        <taxon>Neopterygii</taxon>
        <taxon>Teleostei</taxon>
        <taxon>Neoteleostei</taxon>
        <taxon>Acanthomorphata</taxon>
        <taxon>Eupercaria</taxon>
        <taxon>Sciaenidae</taxon>
        <taxon>Collichthys</taxon>
    </lineage>
</organism>
<dbReference type="PANTHER" id="PTHR11352">
    <property type="entry name" value="PROLIFERATING CELL NUCLEAR ANTIGEN"/>
    <property type="match status" value="1"/>
</dbReference>
<dbReference type="PANTHER" id="PTHR11352:SF0">
    <property type="entry name" value="PROLIFERATING CELL NUCLEAR ANTIGEN"/>
    <property type="match status" value="1"/>
</dbReference>
<name>A0A4U5UH53_COLLU</name>
<dbReference type="GO" id="GO:0043626">
    <property type="term" value="C:PCNA complex"/>
    <property type="evidence" value="ECO:0007669"/>
    <property type="project" value="TreeGrafter"/>
</dbReference>
<proteinExistence type="predicted"/>
<gene>
    <name evidence="2" type="ORF">D9C73_006832</name>
</gene>
<dbReference type="GO" id="GO:0006272">
    <property type="term" value="P:leading strand elongation"/>
    <property type="evidence" value="ECO:0007669"/>
    <property type="project" value="TreeGrafter"/>
</dbReference>
<keyword evidence="3" id="KW-1185">Reference proteome</keyword>
<dbReference type="GO" id="GO:0019985">
    <property type="term" value="P:translesion synthesis"/>
    <property type="evidence" value="ECO:0007669"/>
    <property type="project" value="TreeGrafter"/>
</dbReference>
<dbReference type="InterPro" id="IPR000730">
    <property type="entry name" value="Pr_cel_nuc_antig"/>
</dbReference>
<dbReference type="GO" id="GO:0006275">
    <property type="term" value="P:regulation of DNA replication"/>
    <property type="evidence" value="ECO:0007669"/>
    <property type="project" value="InterPro"/>
</dbReference>
<dbReference type="SUPFAM" id="SSF55979">
    <property type="entry name" value="DNA clamp"/>
    <property type="match status" value="1"/>
</dbReference>
<evidence type="ECO:0000259" key="1">
    <source>
        <dbReference type="Pfam" id="PF02747"/>
    </source>
</evidence>
<reference evidence="2 3" key="1">
    <citation type="submission" date="2019-01" db="EMBL/GenBank/DDBJ databases">
        <title>Genome Assembly of Collichthys lucidus.</title>
        <authorList>
            <person name="Cai M."/>
            <person name="Xiao S."/>
        </authorList>
    </citation>
    <scope>NUCLEOTIDE SEQUENCE [LARGE SCALE GENOMIC DNA]</scope>
    <source>
        <strain evidence="2">JT15FE1705JMU</strain>
        <tissue evidence="2">Muscle</tissue>
    </source>
</reference>
<dbReference type="GO" id="GO:0006298">
    <property type="term" value="P:mismatch repair"/>
    <property type="evidence" value="ECO:0007669"/>
    <property type="project" value="TreeGrafter"/>
</dbReference>
<protein>
    <submittedName>
        <fullName evidence="2">Proliferating cell nuclear antigen</fullName>
    </submittedName>
</protein>
<dbReference type="EMBL" id="CM014083">
    <property type="protein sequence ID" value="TKS72755.1"/>
    <property type="molecule type" value="Genomic_DNA"/>
</dbReference>
<sequence length="171" mass="19709">MEGAWRKVGERKLKLRKEQSESYWTCDLLCYAQTQPRARLIMLCKSGKASVRHITILLLHKWLRLEEEVETESEMRVGRVKADWRLSATVTAAQSLRGRNASENEAVTIEMNEPVLLIFALNYPNFFTKATSLSKTVTLSISADISFVVKYKIADIRYVKYYLAQKIDEEA</sequence>
<dbReference type="GO" id="GO:0030337">
    <property type="term" value="F:DNA polymerase processivity factor activity"/>
    <property type="evidence" value="ECO:0007669"/>
    <property type="project" value="InterPro"/>
</dbReference>
<feature type="domain" description="Proliferating cell nuclear antigen PCNA C-terminal" evidence="1">
    <location>
        <begin position="100"/>
        <end position="166"/>
    </location>
</feature>